<evidence type="ECO:0000313" key="1">
    <source>
        <dbReference type="EMBL" id="BDD87884.1"/>
    </source>
</evidence>
<accession>A0ABM7WA87</accession>
<name>A0ABM7WA87_9BACT</name>
<dbReference type="EMBL" id="AP025516">
    <property type="protein sequence ID" value="BDD87884.1"/>
    <property type="molecule type" value="Genomic_DNA"/>
</dbReference>
<proteinExistence type="predicted"/>
<evidence type="ECO:0000313" key="2">
    <source>
        <dbReference type="Proteomes" id="UP000830055"/>
    </source>
</evidence>
<evidence type="ECO:0008006" key="3">
    <source>
        <dbReference type="Google" id="ProtNLM"/>
    </source>
</evidence>
<protein>
    <recommendedName>
        <fullName evidence="3">Outer membrane protein beta-barrel domain-containing protein</fullName>
    </recommendedName>
</protein>
<organism evidence="1 2">
    <name type="scientific">Desulfofustis limnaeus</name>
    <dbReference type="NCBI Taxonomy" id="2740163"/>
    <lineage>
        <taxon>Bacteria</taxon>
        <taxon>Pseudomonadati</taxon>
        <taxon>Thermodesulfobacteriota</taxon>
        <taxon>Desulfobulbia</taxon>
        <taxon>Desulfobulbales</taxon>
        <taxon>Desulfocapsaceae</taxon>
        <taxon>Desulfofustis</taxon>
    </lineage>
</organism>
<dbReference type="InterPro" id="IPR013783">
    <property type="entry name" value="Ig-like_fold"/>
</dbReference>
<dbReference type="Gene3D" id="2.60.40.10">
    <property type="entry name" value="Immunoglobulins"/>
    <property type="match status" value="1"/>
</dbReference>
<keyword evidence="2" id="KW-1185">Reference proteome</keyword>
<sequence>MIEQNRADLEAGFAKAGNPELYSEFERQFPTAEIDAVRVEPGERFNWMLFRNNGTGPVTAVKDVTWEGEAAFDAFRFSIDQDGQRYQFVVPAVCGNLSLSSIEAIPPQALQQQVNQIPVCTMTLSTTELTCGRTITVDADGSIDADGTITRAVFRLLGANDRIVIEAIDTAAPYVQDLTIPCESSQYYTVSVVVIDNAGAESQSSDCLQTIKVAESVGGMVLDLGYAHQFDPANYVFGRVGYEHPLTEKNTVLGMVGGFARFEGDDGDDATFVADALLNYYFSDKLYMGGGVGFWSGNDGEVDLIVNMGYQVHETAGGMKTSLFVEGRCFADDLVSSDASRLGAGVRFRF</sequence>
<gene>
    <name evidence="1" type="ORF">DPPLL_22490</name>
</gene>
<dbReference type="Proteomes" id="UP000830055">
    <property type="component" value="Chromosome"/>
</dbReference>
<reference evidence="1 2" key="1">
    <citation type="submission" date="2022-01" db="EMBL/GenBank/DDBJ databases">
        <title>Desulfofustis limnae sp. nov., a novel mesophilic sulfate-reducing bacterium isolated from marsh soil.</title>
        <authorList>
            <person name="Watanabe M."/>
            <person name="Takahashi A."/>
            <person name="Kojima H."/>
            <person name="Fukui M."/>
        </authorList>
    </citation>
    <scope>NUCLEOTIDE SEQUENCE [LARGE SCALE GENOMIC DNA]</scope>
    <source>
        <strain evidence="1 2">PPLL</strain>
    </source>
</reference>